<evidence type="ECO:0000313" key="2">
    <source>
        <dbReference type="Proteomes" id="UP001218423"/>
    </source>
</evidence>
<reference evidence="1" key="1">
    <citation type="submission" date="2023-03" db="EMBL/GenBank/DDBJ databases">
        <title>Aeromonas caviae strain AC1520.</title>
        <authorList>
            <person name="Xie T."/>
            <person name="Zhang Q."/>
            <person name="Deng J."/>
            <person name="Li X."/>
        </authorList>
    </citation>
    <scope>NUCLEOTIDE SEQUENCE</scope>
    <source>
        <strain evidence="1">AC1520</strain>
        <plasmid evidence="1">pAC1520</plasmid>
    </source>
</reference>
<dbReference type="EMBL" id="CP120943">
    <property type="protein sequence ID" value="WFG00204.1"/>
    <property type="molecule type" value="Genomic_DNA"/>
</dbReference>
<sequence>MKLQFNVFKYQIRIGNLWVITMAYIELDPSHRNYCDDDDAEIDRAIAECQLRSAGWSGKELVDGSIFTCDAVYYFCEDTGQAGAVFVQHSTIKPSRSRNEKHLLSIPLTDKGVAKIDPASEREFARSVLAQAWSSNRAAGLPNNPSHGRMHVVVRFDRRRGNKIAADVKIYQNDDLVLPFWQFMSMMGVEHAHQLMQRNPVNVLSA</sequence>
<accession>A0AAJ5ZGY7</accession>
<gene>
    <name evidence="1" type="ORF">P5S46_22175</name>
</gene>
<geneLocation type="plasmid" evidence="1 2">
    <name>pAC1520</name>
</geneLocation>
<dbReference type="AlphaFoldDB" id="A0AAJ5ZGY7"/>
<protein>
    <submittedName>
        <fullName evidence="1">Uncharacterized protein</fullName>
    </submittedName>
</protein>
<dbReference type="Proteomes" id="UP001218423">
    <property type="component" value="Plasmid pAC1520"/>
</dbReference>
<organism evidence="1 2">
    <name type="scientific">Aeromonas caviae</name>
    <name type="common">Aeromonas punctata</name>
    <dbReference type="NCBI Taxonomy" id="648"/>
    <lineage>
        <taxon>Bacteria</taxon>
        <taxon>Pseudomonadati</taxon>
        <taxon>Pseudomonadota</taxon>
        <taxon>Gammaproteobacteria</taxon>
        <taxon>Aeromonadales</taxon>
        <taxon>Aeromonadaceae</taxon>
        <taxon>Aeromonas</taxon>
    </lineage>
</organism>
<keyword evidence="1" id="KW-0614">Plasmid</keyword>
<name>A0AAJ5ZGY7_AERCA</name>
<evidence type="ECO:0000313" key="1">
    <source>
        <dbReference type="EMBL" id="WFG00204.1"/>
    </source>
</evidence>
<dbReference type="RefSeq" id="WP_128341296.1">
    <property type="nucleotide sequence ID" value="NZ_CAWOMG010000111.1"/>
</dbReference>
<proteinExistence type="predicted"/>